<evidence type="ECO:0000313" key="2">
    <source>
        <dbReference type="Proteomes" id="UP000034087"/>
    </source>
</evidence>
<proteinExistence type="predicted"/>
<name>A0A0G1KTI0_9BACT</name>
<organism evidence="1 2">
    <name type="scientific">Candidatus Giovannonibacteria bacterium GW2011_GWA1_44_25</name>
    <dbReference type="NCBI Taxonomy" id="1618645"/>
    <lineage>
        <taxon>Bacteria</taxon>
        <taxon>Candidatus Giovannoniibacteriota</taxon>
    </lineage>
</organism>
<protein>
    <submittedName>
        <fullName evidence="1">Uncharacterized protein</fullName>
    </submittedName>
</protein>
<reference evidence="1 2" key="1">
    <citation type="journal article" date="2015" name="Nature">
        <title>rRNA introns, odd ribosomes, and small enigmatic genomes across a large radiation of phyla.</title>
        <authorList>
            <person name="Brown C.T."/>
            <person name="Hug L.A."/>
            <person name="Thomas B.C."/>
            <person name="Sharon I."/>
            <person name="Castelle C.J."/>
            <person name="Singh A."/>
            <person name="Wilkins M.J."/>
            <person name="Williams K.H."/>
            <person name="Banfield J.F."/>
        </authorList>
    </citation>
    <scope>NUCLEOTIDE SEQUENCE [LARGE SCALE GENOMIC DNA]</scope>
</reference>
<comment type="caution">
    <text evidence="1">The sequence shown here is derived from an EMBL/GenBank/DDBJ whole genome shotgun (WGS) entry which is preliminary data.</text>
</comment>
<sequence length="50" mass="5063">KEKKTFLLGSALNEQGGGAGLYFLQGNGGIPPTPPFRRVLAGTDGIFGGG</sequence>
<dbReference type="Proteomes" id="UP000034087">
    <property type="component" value="Unassembled WGS sequence"/>
</dbReference>
<gene>
    <name evidence="1" type="ORF">UW53_C0010G0047</name>
</gene>
<evidence type="ECO:0000313" key="1">
    <source>
        <dbReference type="EMBL" id="KKT59637.1"/>
    </source>
</evidence>
<dbReference type="AlphaFoldDB" id="A0A0G1KTI0"/>
<accession>A0A0G1KTI0</accession>
<dbReference type="EMBL" id="LCIR01000010">
    <property type="protein sequence ID" value="KKT59637.1"/>
    <property type="molecule type" value="Genomic_DNA"/>
</dbReference>
<feature type="non-terminal residue" evidence="1">
    <location>
        <position position="1"/>
    </location>
</feature>